<dbReference type="EMBL" id="CP014143">
    <property type="protein sequence ID" value="AOS98297.1"/>
    <property type="molecule type" value="Genomic_DNA"/>
</dbReference>
<dbReference type="PANTHER" id="PTHR43798:SF33">
    <property type="entry name" value="HYDROLASE, PUTATIVE (AFU_ORTHOLOGUE AFUA_2G14860)-RELATED"/>
    <property type="match status" value="1"/>
</dbReference>
<dbReference type="GO" id="GO:0018785">
    <property type="term" value="F:haloacetate dehalogenase activity"/>
    <property type="evidence" value="ECO:0007669"/>
    <property type="project" value="UniProtKB-EC"/>
</dbReference>
<dbReference type="PRINTS" id="PR00111">
    <property type="entry name" value="ABHYDROLASE"/>
</dbReference>
<dbReference type="InterPro" id="IPR000073">
    <property type="entry name" value="AB_hydrolase_1"/>
</dbReference>
<gene>
    <name evidence="2" type="primary">fac-dex</name>
    <name evidence="2" type="ORF">AUP74_02926</name>
</gene>
<protein>
    <submittedName>
        <fullName evidence="2">Fluoroacetate dehalogenase</fullName>
        <ecNumber evidence="2">3.8.1.3</ecNumber>
    </submittedName>
</protein>
<dbReference type="OrthoDB" id="9779853at2"/>
<keyword evidence="3" id="KW-1185">Reference proteome</keyword>
<feature type="domain" description="AB hydrolase-1" evidence="1">
    <location>
        <begin position="43"/>
        <end position="189"/>
    </location>
</feature>
<dbReference type="SUPFAM" id="SSF53474">
    <property type="entry name" value="alpha/beta-Hydrolases"/>
    <property type="match status" value="1"/>
</dbReference>
<proteinExistence type="predicted"/>
<dbReference type="KEGG" id="micc:AUP74_02926"/>
<name>A0A1C9WAY4_9GAMM</name>
<organism evidence="2 3">
    <name type="scientific">Microbulbifer aggregans</name>
    <dbReference type="NCBI Taxonomy" id="1769779"/>
    <lineage>
        <taxon>Bacteria</taxon>
        <taxon>Pseudomonadati</taxon>
        <taxon>Pseudomonadota</taxon>
        <taxon>Gammaproteobacteria</taxon>
        <taxon>Cellvibrionales</taxon>
        <taxon>Microbulbiferaceae</taxon>
        <taxon>Microbulbifer</taxon>
    </lineage>
</organism>
<dbReference type="AlphaFoldDB" id="A0A1C9WAY4"/>
<dbReference type="Proteomes" id="UP000095672">
    <property type="component" value="Chromosome"/>
</dbReference>
<evidence type="ECO:0000313" key="3">
    <source>
        <dbReference type="Proteomes" id="UP000095672"/>
    </source>
</evidence>
<dbReference type="Pfam" id="PF00561">
    <property type="entry name" value="Abhydrolase_1"/>
    <property type="match status" value="1"/>
</dbReference>
<dbReference type="InterPro" id="IPR029058">
    <property type="entry name" value="AB_hydrolase_fold"/>
</dbReference>
<dbReference type="PANTHER" id="PTHR43798">
    <property type="entry name" value="MONOACYLGLYCEROL LIPASE"/>
    <property type="match status" value="1"/>
</dbReference>
<dbReference type="STRING" id="1769779.AUP74_02926"/>
<dbReference type="GO" id="GO:0016020">
    <property type="term" value="C:membrane"/>
    <property type="evidence" value="ECO:0007669"/>
    <property type="project" value="TreeGrafter"/>
</dbReference>
<evidence type="ECO:0000313" key="2">
    <source>
        <dbReference type="EMBL" id="AOS98297.1"/>
    </source>
</evidence>
<accession>A0A1C9WAY4</accession>
<dbReference type="Gene3D" id="3.40.50.1820">
    <property type="entry name" value="alpha/beta hydrolase"/>
    <property type="match status" value="1"/>
</dbReference>
<keyword evidence="2" id="KW-0378">Hydrolase</keyword>
<dbReference type="EC" id="3.8.1.3" evidence="2"/>
<dbReference type="RefSeq" id="WP_083261017.1">
    <property type="nucleotide sequence ID" value="NZ_CP014143.1"/>
</dbReference>
<sequence>MDQCRCGELATLTDGKPGVIRKGYLTHDSGQLHYRCCGDESLPLLILLHQTPSSSAMYLRLMPLLAPHFFVLAVDTPGFGNSDPLPADVSIATFAEVIFKAVSRTFDRPVLVFGHHTGAAIAVQLAFDQPEFVRALALSGPTLLTEAQKEALPSAAQAVSLDEKGSHWQEMWQRLRAKDPEADLALTLRETLLAFTCGDYYEASYRAVAEQDVARQMATIQCPTLVFAGGRDLLRSAVVPSVRLLPQGREAALPEEAGTYVCDRQPDAVADLLRQFFLEIVEAG</sequence>
<evidence type="ECO:0000259" key="1">
    <source>
        <dbReference type="Pfam" id="PF00561"/>
    </source>
</evidence>
<reference evidence="3" key="1">
    <citation type="submission" date="2016-01" db="EMBL/GenBank/DDBJ databases">
        <title>Complete genome sequence of Microbulbifer sp. CCB-MM1, a halophile isolated from Matang Mangrove Forest, Perak.</title>
        <authorList>
            <person name="Moh T.H."/>
            <person name="Dinesh B."/>
            <person name="Lau N.-S."/>
            <person name="Go F."/>
            <person name="Alexander Chong S.-C."/>
        </authorList>
    </citation>
    <scope>NUCLEOTIDE SEQUENCE [LARGE SCALE GENOMIC DNA]</scope>
    <source>
        <strain evidence="3">CCB-MM1</strain>
    </source>
</reference>
<dbReference type="InterPro" id="IPR050266">
    <property type="entry name" value="AB_hydrolase_sf"/>
</dbReference>